<sequence>MSTEARRASVPPRPDVPPQPGVPPRPATPPRPSGPPAAPTDRESTGRAPAEPPKRDPAHRVIPDGEQQDSAAPPRTPTDPPRQRAVRKDAREEASGTPGPQQQGARRTPAGPAGAASRGEATAADGFLSPDPDAPLSRTAPRSTDPRPRHPDALTPPPPPASARFPDTPPQPSRPGPAVPRRDDTGTPSGAEERPAASRPAPPHDFRRAPRPTRPAPRTGDAAPRPGTPSPRPTDGTPTRPVGPDGSPSTGASAVRPAGDGSPLPAAPESRPSAGAAPPRSTGPEGARAAGPGGSRPTDASSGSGTYPTRADGSRPAAADGFFSAGAGARPVPPSARPVVPPPPSRPAGSTDAPEASPGAPVSDRAWSPLPRSWVPAPGRNRREAEASGARGGPRGDSRAAPAVPDDGPAWSPGAAVRQPGFAVPPAPAGPPAPMTPQRTDGGGSGVPSGPDPSLSWSAPMTPGGAPGATRPVVTFARPEGYGDTHRTFGRRGRVAAAAACVVLGLGLIGGAVTGSWLIGDSADAAERSTYTTAGGLWHNVPVDQLFPPTVDGQGAGPGGADRTWTRIAVAPDGDCADALDPLLLKVLAPVGCRRLLRATYTDATESYVTTVGLLFTTADAAAMRSLDTRFTKEKLAERTDLMPRPYAAKDTVAAAFGDKQRAAWTVSVLTDAPVVVYSVSGWADGRVVDTPQPAPAATAAGATTAPAQAGLGNEAQGLADRIERGLRKTAVTPSEPPS</sequence>
<feature type="region of interest" description="Disordered" evidence="1">
    <location>
        <begin position="1"/>
        <end position="471"/>
    </location>
</feature>
<comment type="caution">
    <text evidence="2">The sequence shown here is derived from an EMBL/GenBank/DDBJ whole genome shotgun (WGS) entry which is preliminary data.</text>
</comment>
<evidence type="ECO:0000313" key="3">
    <source>
        <dbReference type="Proteomes" id="UP001230654"/>
    </source>
</evidence>
<organism evidence="2 3">
    <name type="scientific">Streptomyces rishiriensis</name>
    <dbReference type="NCBI Taxonomy" id="68264"/>
    <lineage>
        <taxon>Bacteria</taxon>
        <taxon>Bacillati</taxon>
        <taxon>Actinomycetota</taxon>
        <taxon>Actinomycetes</taxon>
        <taxon>Kitasatosporales</taxon>
        <taxon>Streptomycetaceae</taxon>
        <taxon>Streptomyces</taxon>
    </lineage>
</organism>
<dbReference type="Proteomes" id="UP001230654">
    <property type="component" value="Unassembled WGS sequence"/>
</dbReference>
<evidence type="ECO:0000313" key="2">
    <source>
        <dbReference type="EMBL" id="MDQ0579886.1"/>
    </source>
</evidence>
<keyword evidence="3" id="KW-1185">Reference proteome</keyword>
<evidence type="ECO:0000256" key="1">
    <source>
        <dbReference type="SAM" id="MobiDB-lite"/>
    </source>
</evidence>
<feature type="compositionally biased region" description="Low complexity" evidence="1">
    <location>
        <begin position="696"/>
        <end position="711"/>
    </location>
</feature>
<reference evidence="2 3" key="1">
    <citation type="submission" date="2023-07" db="EMBL/GenBank/DDBJ databases">
        <title>Comparative genomics of wheat-associated soil bacteria to identify genetic determinants of phenazine resistance.</title>
        <authorList>
            <person name="Mouncey N."/>
        </authorList>
    </citation>
    <scope>NUCLEOTIDE SEQUENCE [LARGE SCALE GENOMIC DNA]</scope>
    <source>
        <strain evidence="2 3">B2I6</strain>
    </source>
</reference>
<feature type="region of interest" description="Disordered" evidence="1">
    <location>
        <begin position="694"/>
        <end position="719"/>
    </location>
</feature>
<name>A0ABU0NLB6_STRRH</name>
<feature type="compositionally biased region" description="Pro residues" evidence="1">
    <location>
        <begin position="11"/>
        <end position="38"/>
    </location>
</feature>
<feature type="compositionally biased region" description="Basic and acidic residues" evidence="1">
    <location>
        <begin position="180"/>
        <end position="208"/>
    </location>
</feature>
<feature type="compositionally biased region" description="Low complexity" evidence="1">
    <location>
        <begin position="317"/>
        <end position="330"/>
    </location>
</feature>
<gene>
    <name evidence="2" type="ORF">QF030_002064</name>
</gene>
<feature type="compositionally biased region" description="Low complexity" evidence="1">
    <location>
        <begin position="216"/>
        <end position="225"/>
    </location>
</feature>
<dbReference type="EMBL" id="JAUSWV010000002">
    <property type="protein sequence ID" value="MDQ0579886.1"/>
    <property type="molecule type" value="Genomic_DNA"/>
</dbReference>
<feature type="compositionally biased region" description="Low complexity" evidence="1">
    <location>
        <begin position="104"/>
        <end position="126"/>
    </location>
</feature>
<feature type="compositionally biased region" description="Basic and acidic residues" evidence="1">
    <location>
        <begin position="52"/>
        <end position="63"/>
    </location>
</feature>
<feature type="compositionally biased region" description="Pro residues" evidence="1">
    <location>
        <begin position="154"/>
        <end position="178"/>
    </location>
</feature>
<feature type="compositionally biased region" description="Pro residues" evidence="1">
    <location>
        <begin position="331"/>
        <end position="346"/>
    </location>
</feature>
<protein>
    <submittedName>
        <fullName evidence="2">Uncharacterized protein</fullName>
    </submittedName>
</protein>
<feature type="compositionally biased region" description="Pro residues" evidence="1">
    <location>
        <begin position="423"/>
        <end position="435"/>
    </location>
</feature>
<accession>A0ABU0NLB6</accession>
<proteinExistence type="predicted"/>
<feature type="compositionally biased region" description="Polar residues" evidence="1">
    <location>
        <begin position="298"/>
        <end position="307"/>
    </location>
</feature>